<dbReference type="OrthoDB" id="4737152at2759"/>
<organism evidence="1 2">
    <name type="scientific">Eutypa lata (strain UCR-EL1)</name>
    <name type="common">Grapevine dieback disease fungus</name>
    <name type="synonym">Eutypa armeniacae</name>
    <dbReference type="NCBI Taxonomy" id="1287681"/>
    <lineage>
        <taxon>Eukaryota</taxon>
        <taxon>Fungi</taxon>
        <taxon>Dikarya</taxon>
        <taxon>Ascomycota</taxon>
        <taxon>Pezizomycotina</taxon>
        <taxon>Sordariomycetes</taxon>
        <taxon>Xylariomycetidae</taxon>
        <taxon>Xylariales</taxon>
        <taxon>Diatrypaceae</taxon>
        <taxon>Eutypa</taxon>
    </lineage>
</organism>
<dbReference type="STRING" id="1287681.M7TU60"/>
<name>M7TU60_EUTLA</name>
<dbReference type="EMBL" id="KB705907">
    <property type="protein sequence ID" value="EMR70210.1"/>
    <property type="molecule type" value="Genomic_DNA"/>
</dbReference>
<protein>
    <submittedName>
        <fullName evidence="1">Uncharacterized protein</fullName>
    </submittedName>
</protein>
<dbReference type="KEGG" id="ela:UCREL1_2757"/>
<evidence type="ECO:0000313" key="1">
    <source>
        <dbReference type="EMBL" id="EMR70210.1"/>
    </source>
</evidence>
<proteinExistence type="predicted"/>
<dbReference type="Proteomes" id="UP000012174">
    <property type="component" value="Unassembled WGS sequence"/>
</dbReference>
<gene>
    <name evidence="1" type="ORF">UCREL1_2757</name>
</gene>
<keyword evidence="2" id="KW-1185">Reference proteome</keyword>
<sequence>MRQSEIVLENGIDTTVKEAMEMTKRPNAPPRTESGGVVDEVGQFIRSVAREIGADSTTLTVFMSSPEIQKLAQEFFDDNRGRFEKPGYTADSLFWNLQYIEHGDEAEYRWSRSRPNKSGWEISDHLTRFILLSEKSRLRAKNSRWWQTRDMSFENKVNFYLCVLRCFAFRARYVQS</sequence>
<accession>M7TU60</accession>
<evidence type="ECO:0000313" key="2">
    <source>
        <dbReference type="Proteomes" id="UP000012174"/>
    </source>
</evidence>
<dbReference type="HOGENOM" id="CLU_1525148_0_0_1"/>
<reference evidence="2" key="1">
    <citation type="journal article" date="2013" name="Genome Announc.">
        <title>Draft genome sequence of the grapevine dieback fungus Eutypa lata UCR-EL1.</title>
        <authorList>
            <person name="Blanco-Ulate B."/>
            <person name="Rolshausen P.E."/>
            <person name="Cantu D."/>
        </authorList>
    </citation>
    <scope>NUCLEOTIDE SEQUENCE [LARGE SCALE GENOMIC DNA]</scope>
    <source>
        <strain evidence="2">UCR-EL1</strain>
    </source>
</reference>
<dbReference type="AlphaFoldDB" id="M7TU60"/>